<evidence type="ECO:0000256" key="3">
    <source>
        <dbReference type="ARBA" id="ARBA00022729"/>
    </source>
</evidence>
<dbReference type="Gene3D" id="1.20.120.980">
    <property type="entry name" value="Serine carboxypeptidase S28, SKS domain"/>
    <property type="match status" value="1"/>
</dbReference>
<dbReference type="GO" id="GO:0070008">
    <property type="term" value="F:serine-type exopeptidase activity"/>
    <property type="evidence" value="ECO:0007669"/>
    <property type="project" value="InterPro"/>
</dbReference>
<protein>
    <recommendedName>
        <fullName evidence="8">Serine protease K12H4.7</fullName>
    </recommendedName>
</protein>
<dbReference type="InterPro" id="IPR029058">
    <property type="entry name" value="AB_hydrolase_fold"/>
</dbReference>
<dbReference type="EMBL" id="JAACXV010013767">
    <property type="protein sequence ID" value="KAF7272437.1"/>
    <property type="molecule type" value="Genomic_DNA"/>
</dbReference>
<name>A0A834I4I2_RHYFE</name>
<dbReference type="InterPro" id="IPR008758">
    <property type="entry name" value="Peptidase_S28"/>
</dbReference>
<evidence type="ECO:0000256" key="2">
    <source>
        <dbReference type="ARBA" id="ARBA00022670"/>
    </source>
</evidence>
<sequence length="489" mass="55301">MFINNCYSYRIFHNGRMRGGNLGQPKGKTLHGEARNFTRWFTQTLDHFDIGNLATWQQRYYVNDDFISSSRNVAFLMIGGEGEATDVWMTNGAWTNYGKNLSAILFQLEHRYYGKSHPTEDLSVENLKFLTSQQALADIAAFITETNREFNLAPDVKWIVFGGSYPGSLAAWARLKYPHLIHGAVSTSGPLLAIADFQDYFQVVADDLRGISEECYLAVKKGTAQIDTFLQHMVGQRTLSKLFQLCDPIENSINNKNDIANLYDHLAGNFAGIAQYNKDNRLSTKGTKLGNITLDTVCDIMTNETEKSEITRLAHFNSLMLNATNDTCLDFKYSNMIRDMRNFSWEGPEAEGGRQWTFQTCNEFGFYQTSSKKPQIFGTMFPVEFYLQQCADVYGSEFNASYVNRAVEFTNINYGALDIKVTNVVFVHGSVDPWHALGITQSDNEDAPTIYIKGTAHCANMYPPSDDDLPQLQAARAQILEYITKWLQA</sequence>
<dbReference type="Pfam" id="PF05577">
    <property type="entry name" value="Peptidase_S28"/>
    <property type="match status" value="1"/>
</dbReference>
<reference evidence="6" key="1">
    <citation type="submission" date="2020-08" db="EMBL/GenBank/DDBJ databases">
        <title>Genome sequencing and assembly of the red palm weevil Rhynchophorus ferrugineus.</title>
        <authorList>
            <person name="Dias G.B."/>
            <person name="Bergman C.M."/>
            <person name="Manee M."/>
        </authorList>
    </citation>
    <scope>NUCLEOTIDE SEQUENCE</scope>
    <source>
        <strain evidence="6">AA-2017</strain>
        <tissue evidence="6">Whole larva</tissue>
    </source>
</reference>
<evidence type="ECO:0000256" key="1">
    <source>
        <dbReference type="ARBA" id="ARBA00011079"/>
    </source>
</evidence>
<dbReference type="OrthoDB" id="1735038at2759"/>
<proteinExistence type="inferred from homology"/>
<evidence type="ECO:0000256" key="5">
    <source>
        <dbReference type="ARBA" id="ARBA00023180"/>
    </source>
</evidence>
<organism evidence="6 7">
    <name type="scientific">Rhynchophorus ferrugineus</name>
    <name type="common">Red palm weevil</name>
    <name type="synonym">Curculio ferrugineus</name>
    <dbReference type="NCBI Taxonomy" id="354439"/>
    <lineage>
        <taxon>Eukaryota</taxon>
        <taxon>Metazoa</taxon>
        <taxon>Ecdysozoa</taxon>
        <taxon>Arthropoda</taxon>
        <taxon>Hexapoda</taxon>
        <taxon>Insecta</taxon>
        <taxon>Pterygota</taxon>
        <taxon>Neoptera</taxon>
        <taxon>Endopterygota</taxon>
        <taxon>Coleoptera</taxon>
        <taxon>Polyphaga</taxon>
        <taxon>Cucujiformia</taxon>
        <taxon>Curculionidae</taxon>
        <taxon>Dryophthorinae</taxon>
        <taxon>Rhynchophorus</taxon>
    </lineage>
</organism>
<evidence type="ECO:0000256" key="4">
    <source>
        <dbReference type="ARBA" id="ARBA00022801"/>
    </source>
</evidence>
<dbReference type="AlphaFoldDB" id="A0A834I4I2"/>
<dbReference type="GO" id="GO:0006508">
    <property type="term" value="P:proteolysis"/>
    <property type="evidence" value="ECO:0007669"/>
    <property type="project" value="UniProtKB-KW"/>
</dbReference>
<dbReference type="PANTHER" id="PTHR11010:SF117">
    <property type="entry name" value="SERINE PROTEASE 16"/>
    <property type="match status" value="1"/>
</dbReference>
<dbReference type="SUPFAM" id="SSF53474">
    <property type="entry name" value="alpha/beta-Hydrolases"/>
    <property type="match status" value="1"/>
</dbReference>
<keyword evidence="7" id="KW-1185">Reference proteome</keyword>
<dbReference type="PANTHER" id="PTHR11010">
    <property type="entry name" value="PROTEASE S28 PRO-X CARBOXYPEPTIDASE-RELATED"/>
    <property type="match status" value="1"/>
</dbReference>
<dbReference type="FunFam" id="1.20.120.980:FF:000003">
    <property type="entry name" value="Serine protease 16"/>
    <property type="match status" value="1"/>
</dbReference>
<keyword evidence="4" id="KW-0378">Hydrolase</keyword>
<evidence type="ECO:0000313" key="7">
    <source>
        <dbReference type="Proteomes" id="UP000625711"/>
    </source>
</evidence>
<evidence type="ECO:0000313" key="6">
    <source>
        <dbReference type="EMBL" id="KAF7272437.1"/>
    </source>
</evidence>
<dbReference type="InterPro" id="IPR042269">
    <property type="entry name" value="Ser_carbopepase_S28_SKS"/>
</dbReference>
<comment type="caution">
    <text evidence="6">The sequence shown here is derived from an EMBL/GenBank/DDBJ whole genome shotgun (WGS) entry which is preliminary data.</text>
</comment>
<dbReference type="Gene3D" id="3.40.50.1820">
    <property type="entry name" value="alpha/beta hydrolase"/>
    <property type="match status" value="1"/>
</dbReference>
<dbReference type="GO" id="GO:0008239">
    <property type="term" value="F:dipeptidyl-peptidase activity"/>
    <property type="evidence" value="ECO:0007669"/>
    <property type="project" value="TreeGrafter"/>
</dbReference>
<comment type="similarity">
    <text evidence="1">Belongs to the peptidase S28 family.</text>
</comment>
<keyword evidence="2" id="KW-0645">Protease</keyword>
<evidence type="ECO:0008006" key="8">
    <source>
        <dbReference type="Google" id="ProtNLM"/>
    </source>
</evidence>
<accession>A0A834I4I2</accession>
<keyword evidence="5" id="KW-0325">Glycoprotein</keyword>
<keyword evidence="3" id="KW-0732">Signal</keyword>
<dbReference type="Proteomes" id="UP000625711">
    <property type="component" value="Unassembled WGS sequence"/>
</dbReference>
<gene>
    <name evidence="6" type="ORF">GWI33_014783</name>
</gene>